<dbReference type="InterPro" id="IPR011009">
    <property type="entry name" value="Kinase-like_dom_sf"/>
</dbReference>
<gene>
    <name evidence="3" type="ORF">C5167_044455</name>
</gene>
<feature type="domain" description="Protein kinase" evidence="2">
    <location>
        <begin position="184"/>
        <end position="444"/>
    </location>
</feature>
<dbReference type="Gene3D" id="3.30.200.20">
    <property type="entry name" value="Phosphorylase Kinase, domain 1"/>
    <property type="match status" value="1"/>
</dbReference>
<protein>
    <recommendedName>
        <fullName evidence="2">Protein kinase domain-containing protein</fullName>
    </recommendedName>
</protein>
<dbReference type="InterPro" id="IPR001245">
    <property type="entry name" value="Ser-Thr/Tyr_kinase_cat_dom"/>
</dbReference>
<organism evidence="3 4">
    <name type="scientific">Papaver somniferum</name>
    <name type="common">Opium poppy</name>
    <dbReference type="NCBI Taxonomy" id="3469"/>
    <lineage>
        <taxon>Eukaryota</taxon>
        <taxon>Viridiplantae</taxon>
        <taxon>Streptophyta</taxon>
        <taxon>Embryophyta</taxon>
        <taxon>Tracheophyta</taxon>
        <taxon>Spermatophyta</taxon>
        <taxon>Magnoliopsida</taxon>
        <taxon>Ranunculales</taxon>
        <taxon>Papaveraceae</taxon>
        <taxon>Papaveroideae</taxon>
        <taxon>Papaver</taxon>
    </lineage>
</organism>
<dbReference type="EMBL" id="CM010724">
    <property type="protein sequence ID" value="RZC81880.1"/>
    <property type="molecule type" value="Genomic_DNA"/>
</dbReference>
<evidence type="ECO:0000313" key="4">
    <source>
        <dbReference type="Proteomes" id="UP000316621"/>
    </source>
</evidence>
<dbReference type="PANTHER" id="PTHR44329">
    <property type="entry name" value="SERINE/THREONINE-PROTEIN KINASE TNNI3K-RELATED"/>
    <property type="match status" value="1"/>
</dbReference>
<evidence type="ECO:0000259" key="2">
    <source>
        <dbReference type="PROSITE" id="PS50011"/>
    </source>
</evidence>
<dbReference type="Proteomes" id="UP000316621">
    <property type="component" value="Chromosome 10"/>
</dbReference>
<accession>A0A4Y7LB63</accession>
<evidence type="ECO:0000313" key="3">
    <source>
        <dbReference type="EMBL" id="RZC81880.1"/>
    </source>
</evidence>
<dbReference type="OMA" id="DDANSWI"/>
<dbReference type="SUPFAM" id="SSF56112">
    <property type="entry name" value="Protein kinase-like (PK-like)"/>
    <property type="match status" value="1"/>
</dbReference>
<sequence>MDEESNSWIRRVKYSHTVCHRLDSSSLHTSPITRQTNREAGLKSRPSPTTTVDYVKPSPCSSPIVRNPNTNKLRAVSPHPEISISDAFKEARKSRKRFSTPLPRSRTPEKRGFGKFLRQNSNESRASDCASPSGAKSFGQFSSPKHIEKTKSRKDSWTKYFDNKGGKVMAIEMDDELNVDLSKLFLGHRFACGANSRLYHGVYKDQPVAVKIIRQSDDEENADMAARLEKQFEREVSLLSHLHHQNIIELVAASKNPPVFCIITEYLAGGSLRAFMHKLEHKTLPFEKVISIALDIARGMEFLHSQGVVHRDLKPENLIFDQENQVKIVDFGIACKEAHCDSLADDAGTYRWMAPEMIKRKSHGRKVDVYSFGLVLWEMVAGTIPFDDKTPIQAAFAVVNKKLRPIIPKDCPPSLRDLIEHCWTSAPEKRPEFWQIVKVLEQFETSLAQDGTVHLIRSSTSDDHKKGLLHWIHKLGHHHSHHSSHDASQTAKPRFP</sequence>
<evidence type="ECO:0000256" key="1">
    <source>
        <dbReference type="SAM" id="MobiDB-lite"/>
    </source>
</evidence>
<dbReference type="STRING" id="3469.A0A4Y7LB63"/>
<dbReference type="PRINTS" id="PR00109">
    <property type="entry name" value="TYRKINASE"/>
</dbReference>
<feature type="region of interest" description="Disordered" evidence="1">
    <location>
        <begin position="26"/>
        <end position="154"/>
    </location>
</feature>
<dbReference type="OrthoDB" id="4062651at2759"/>
<dbReference type="InterPro" id="IPR008271">
    <property type="entry name" value="Ser/Thr_kinase_AS"/>
</dbReference>
<dbReference type="InterPro" id="IPR000719">
    <property type="entry name" value="Prot_kinase_dom"/>
</dbReference>
<name>A0A4Y7LB63_PAPSO</name>
<dbReference type="GO" id="GO:0005524">
    <property type="term" value="F:ATP binding"/>
    <property type="evidence" value="ECO:0007669"/>
    <property type="project" value="InterPro"/>
</dbReference>
<dbReference type="PROSITE" id="PS00108">
    <property type="entry name" value="PROTEIN_KINASE_ST"/>
    <property type="match status" value="1"/>
</dbReference>
<feature type="compositionally biased region" description="Basic and acidic residues" evidence="1">
    <location>
        <begin position="145"/>
        <end position="154"/>
    </location>
</feature>
<dbReference type="SMART" id="SM00220">
    <property type="entry name" value="S_TKc"/>
    <property type="match status" value="1"/>
</dbReference>
<keyword evidence="4" id="KW-1185">Reference proteome</keyword>
<dbReference type="PANTHER" id="PTHR44329:SF73">
    <property type="entry name" value="OS01G0201200 PROTEIN"/>
    <property type="match status" value="1"/>
</dbReference>
<dbReference type="Pfam" id="PF07714">
    <property type="entry name" value="PK_Tyr_Ser-Thr"/>
    <property type="match status" value="1"/>
</dbReference>
<dbReference type="CDD" id="cd13999">
    <property type="entry name" value="STKc_MAP3K-like"/>
    <property type="match status" value="1"/>
</dbReference>
<dbReference type="PROSITE" id="PS50011">
    <property type="entry name" value="PROTEIN_KINASE_DOM"/>
    <property type="match status" value="1"/>
</dbReference>
<feature type="compositionally biased region" description="Polar residues" evidence="1">
    <location>
        <begin position="26"/>
        <end position="35"/>
    </location>
</feature>
<dbReference type="InterPro" id="IPR051681">
    <property type="entry name" value="Ser/Thr_Kinases-Pseudokinases"/>
</dbReference>
<dbReference type="Gramene" id="RZC81880">
    <property type="protein sequence ID" value="RZC81880"/>
    <property type="gene ID" value="C5167_044455"/>
</dbReference>
<dbReference type="AlphaFoldDB" id="A0A4Y7LB63"/>
<dbReference type="Gene3D" id="1.10.510.10">
    <property type="entry name" value="Transferase(Phosphotransferase) domain 1"/>
    <property type="match status" value="1"/>
</dbReference>
<reference evidence="3 4" key="1">
    <citation type="journal article" date="2018" name="Science">
        <title>The opium poppy genome and morphinan production.</title>
        <authorList>
            <person name="Guo L."/>
            <person name="Winzer T."/>
            <person name="Yang X."/>
            <person name="Li Y."/>
            <person name="Ning Z."/>
            <person name="He Z."/>
            <person name="Teodor R."/>
            <person name="Lu Y."/>
            <person name="Bowser T.A."/>
            <person name="Graham I.A."/>
            <person name="Ye K."/>
        </authorList>
    </citation>
    <scope>NUCLEOTIDE SEQUENCE [LARGE SCALE GENOMIC DNA]</scope>
    <source>
        <strain evidence="4">cv. HN1</strain>
        <tissue evidence="3">Leaves</tissue>
    </source>
</reference>
<dbReference type="GO" id="GO:0004674">
    <property type="term" value="F:protein serine/threonine kinase activity"/>
    <property type="evidence" value="ECO:0007669"/>
    <property type="project" value="TreeGrafter"/>
</dbReference>
<proteinExistence type="predicted"/>